<evidence type="ECO:0000313" key="2">
    <source>
        <dbReference type="Proteomes" id="UP001153269"/>
    </source>
</evidence>
<name>A0A9N7TUS9_PLEPL</name>
<gene>
    <name evidence="1" type="ORF">PLEPLA_LOCUS6985</name>
</gene>
<comment type="caution">
    <text evidence="1">The sequence shown here is derived from an EMBL/GenBank/DDBJ whole genome shotgun (WGS) entry which is preliminary data.</text>
</comment>
<dbReference type="AlphaFoldDB" id="A0A9N7TUS9"/>
<keyword evidence="2" id="KW-1185">Reference proteome</keyword>
<sequence>MPASALLFISSGGDLGGQQRPTVTPASVFCLHRLLGGLRVLVPLTLHTRLNTYSSKTSKRCTALQILDGSEVMVEKVQLAGLHLYLDPTSPRGSQGLCVASPAGDDECADASGELKCSIPCADMWCEAEGEAEMSTDPGLSDTQLSVMMCHDNVDVVLGNK</sequence>
<dbReference type="EMBL" id="CADEAL010000369">
    <property type="protein sequence ID" value="CAB1419157.1"/>
    <property type="molecule type" value="Genomic_DNA"/>
</dbReference>
<accession>A0A9N7TUS9</accession>
<organism evidence="1 2">
    <name type="scientific">Pleuronectes platessa</name>
    <name type="common">European plaice</name>
    <dbReference type="NCBI Taxonomy" id="8262"/>
    <lineage>
        <taxon>Eukaryota</taxon>
        <taxon>Metazoa</taxon>
        <taxon>Chordata</taxon>
        <taxon>Craniata</taxon>
        <taxon>Vertebrata</taxon>
        <taxon>Euteleostomi</taxon>
        <taxon>Actinopterygii</taxon>
        <taxon>Neopterygii</taxon>
        <taxon>Teleostei</taxon>
        <taxon>Neoteleostei</taxon>
        <taxon>Acanthomorphata</taxon>
        <taxon>Carangaria</taxon>
        <taxon>Pleuronectiformes</taxon>
        <taxon>Pleuronectoidei</taxon>
        <taxon>Pleuronectidae</taxon>
        <taxon>Pleuronectes</taxon>
    </lineage>
</organism>
<proteinExistence type="predicted"/>
<protein>
    <submittedName>
        <fullName evidence="1">Uncharacterized protein</fullName>
    </submittedName>
</protein>
<reference evidence="1" key="1">
    <citation type="submission" date="2020-03" db="EMBL/GenBank/DDBJ databases">
        <authorList>
            <person name="Weist P."/>
        </authorList>
    </citation>
    <scope>NUCLEOTIDE SEQUENCE</scope>
</reference>
<evidence type="ECO:0000313" key="1">
    <source>
        <dbReference type="EMBL" id="CAB1419157.1"/>
    </source>
</evidence>
<dbReference type="Proteomes" id="UP001153269">
    <property type="component" value="Unassembled WGS sequence"/>
</dbReference>